<evidence type="ECO:0000313" key="1">
    <source>
        <dbReference type="EMBL" id="RGU44425.1"/>
    </source>
</evidence>
<dbReference type="InterPro" id="IPR032580">
    <property type="entry name" value="SatD"/>
</dbReference>
<dbReference type="Pfam" id="PF16264">
    <property type="entry name" value="SatD"/>
    <property type="match status" value="1"/>
</dbReference>
<evidence type="ECO:0000313" key="3">
    <source>
        <dbReference type="Proteomes" id="UP000284579"/>
    </source>
</evidence>
<keyword evidence="1" id="KW-0238">DNA-binding</keyword>
<comment type="caution">
    <text evidence="1">The sequence shown here is derived from an EMBL/GenBank/DDBJ whole genome shotgun (WGS) entry which is preliminary data.</text>
</comment>
<sequence>MYFAIIGDIIASKTISNRSEVQNHLKRILDQVNEEYKSNIASRFSITLGDEFQGLLHSAAHLFELLDTIQFQLYPTKIRFGIGVGDMNTEIIQETSMGSDGPAYWSARNAIEKIHEKNDYGNAKVCLQKYSASIEEEVLLDAANKTLKLCDRYANSWTKSQYEFVRRIILTYRYGDNGEYNQRELAQELDISPQLVNSKVKNTGISVYVNTKCGLENVLKEKWG</sequence>
<name>A0A3R5XDI4_9FIRM</name>
<organism evidence="1 4">
    <name type="scientific">Coprococcus comes</name>
    <dbReference type="NCBI Taxonomy" id="410072"/>
    <lineage>
        <taxon>Bacteria</taxon>
        <taxon>Bacillati</taxon>
        <taxon>Bacillota</taxon>
        <taxon>Clostridia</taxon>
        <taxon>Lachnospirales</taxon>
        <taxon>Lachnospiraceae</taxon>
        <taxon>Coprococcus</taxon>
    </lineage>
</organism>
<accession>A0A3R5XDI4</accession>
<dbReference type="EMBL" id="QRHO01000014">
    <property type="protein sequence ID" value="RHF82536.1"/>
    <property type="molecule type" value="Genomic_DNA"/>
</dbReference>
<dbReference type="EMBL" id="QRXY01000017">
    <property type="protein sequence ID" value="RGU44425.1"/>
    <property type="molecule type" value="Genomic_DNA"/>
</dbReference>
<evidence type="ECO:0000313" key="4">
    <source>
        <dbReference type="Proteomes" id="UP000285693"/>
    </source>
</evidence>
<proteinExistence type="predicted"/>
<reference evidence="3 4" key="1">
    <citation type="submission" date="2018-08" db="EMBL/GenBank/DDBJ databases">
        <title>A genome reference for cultivated species of the human gut microbiota.</title>
        <authorList>
            <person name="Zou Y."/>
            <person name="Xue W."/>
            <person name="Luo G."/>
        </authorList>
    </citation>
    <scope>NUCLEOTIDE SEQUENCE [LARGE SCALE GENOMIC DNA]</scope>
    <source>
        <strain evidence="1 4">AF16-31</strain>
        <strain evidence="2 3">AM23-3</strain>
    </source>
</reference>
<dbReference type="Proteomes" id="UP000285693">
    <property type="component" value="Unassembled WGS sequence"/>
</dbReference>
<protein>
    <submittedName>
        <fullName evidence="1">DNA-binding protein</fullName>
    </submittedName>
</protein>
<gene>
    <name evidence="2" type="ORF">DW656_11130</name>
    <name evidence="1" type="ORF">DWW65_12450</name>
</gene>
<dbReference type="AlphaFoldDB" id="A0A3R5XDI4"/>
<evidence type="ECO:0000313" key="2">
    <source>
        <dbReference type="EMBL" id="RHF82536.1"/>
    </source>
</evidence>
<dbReference type="RefSeq" id="WP_117824348.1">
    <property type="nucleotide sequence ID" value="NZ_CAXSNH010000017.1"/>
</dbReference>
<dbReference type="Proteomes" id="UP000284579">
    <property type="component" value="Unassembled WGS sequence"/>
</dbReference>
<dbReference type="GO" id="GO:0003677">
    <property type="term" value="F:DNA binding"/>
    <property type="evidence" value="ECO:0007669"/>
    <property type="project" value="UniProtKB-KW"/>
</dbReference>